<evidence type="ECO:0000259" key="7">
    <source>
        <dbReference type="Pfam" id="PF01765"/>
    </source>
</evidence>
<comment type="caution">
    <text evidence="8">The sequence shown here is derived from an EMBL/GenBank/DDBJ whole genome shotgun (WGS) entry which is preliminary data.</text>
</comment>
<accession>H3NN21</accession>
<dbReference type="Gene3D" id="3.30.1360.40">
    <property type="match status" value="1"/>
</dbReference>
<evidence type="ECO:0000313" key="9">
    <source>
        <dbReference type="Proteomes" id="UP000004191"/>
    </source>
</evidence>
<dbReference type="FunFam" id="1.10.132.20:FF:000001">
    <property type="entry name" value="Ribosome-recycling factor"/>
    <property type="match status" value="1"/>
</dbReference>
<feature type="domain" description="Ribosome recycling factor" evidence="7">
    <location>
        <begin position="21"/>
        <end position="183"/>
    </location>
</feature>
<dbReference type="CDD" id="cd00520">
    <property type="entry name" value="RRF"/>
    <property type="match status" value="1"/>
</dbReference>
<evidence type="ECO:0000256" key="1">
    <source>
        <dbReference type="ARBA" id="ARBA00004496"/>
    </source>
</evidence>
<evidence type="ECO:0000256" key="6">
    <source>
        <dbReference type="SAM" id="Coils"/>
    </source>
</evidence>
<dbReference type="eggNOG" id="COG0233">
    <property type="taxonomic scope" value="Bacteria"/>
</dbReference>
<protein>
    <recommendedName>
        <fullName evidence="5">Ribosome-recycling factor</fullName>
        <shortName evidence="5">RRF</shortName>
    </recommendedName>
    <alternativeName>
        <fullName evidence="5">Ribosome-releasing factor</fullName>
    </alternativeName>
</protein>
<reference evidence="8 9" key="1">
    <citation type="submission" date="2012-01" db="EMBL/GenBank/DDBJ databases">
        <title>The Genome Sequence of Helcococcus kunzii ATCC 51366.</title>
        <authorList>
            <consortium name="The Broad Institute Genome Sequencing Platform"/>
            <person name="Earl A."/>
            <person name="Ward D."/>
            <person name="Feldgarden M."/>
            <person name="Gevers D."/>
            <person name="Huys G."/>
            <person name="Young S.K."/>
            <person name="Zeng Q."/>
            <person name="Gargeya S."/>
            <person name="Fitzgerald M."/>
            <person name="Haas B."/>
            <person name="Abouelleil A."/>
            <person name="Alvarado L."/>
            <person name="Arachchi H.M."/>
            <person name="Berlin A."/>
            <person name="Chapman S.B."/>
            <person name="Gearin G."/>
            <person name="Goldberg J."/>
            <person name="Griggs A."/>
            <person name="Gujja S."/>
            <person name="Hansen M."/>
            <person name="Heiman D."/>
            <person name="Howarth C."/>
            <person name="Larimer J."/>
            <person name="Lui A."/>
            <person name="MacDonald P.J.P."/>
            <person name="McCowen C."/>
            <person name="Montmayeur A."/>
            <person name="Murphy C."/>
            <person name="Neiman D."/>
            <person name="Pearson M."/>
            <person name="Priest M."/>
            <person name="Roberts A."/>
            <person name="Saif S."/>
            <person name="Shea T."/>
            <person name="Sisk P."/>
            <person name="Stolte C."/>
            <person name="Sykes S."/>
            <person name="Wortman J."/>
            <person name="Nusbaum C."/>
            <person name="Birren B."/>
        </authorList>
    </citation>
    <scope>NUCLEOTIDE SEQUENCE [LARGE SCALE GENOMIC DNA]</scope>
    <source>
        <strain evidence="8 9">ATCC 51366</strain>
    </source>
</reference>
<dbReference type="PANTHER" id="PTHR20982:SF3">
    <property type="entry name" value="MITOCHONDRIAL RIBOSOME RECYCLING FACTOR PSEUDO 1"/>
    <property type="match status" value="1"/>
</dbReference>
<dbReference type="HAMAP" id="MF_00040">
    <property type="entry name" value="RRF"/>
    <property type="match status" value="1"/>
</dbReference>
<dbReference type="PATRIC" id="fig|883114.3.peg.725"/>
<dbReference type="FunFam" id="3.30.1360.40:FF:000001">
    <property type="entry name" value="Ribosome-recycling factor"/>
    <property type="match status" value="1"/>
</dbReference>
<dbReference type="GeneID" id="96998735"/>
<proteinExistence type="inferred from homology"/>
<keyword evidence="3 5" id="KW-0963">Cytoplasm</keyword>
<dbReference type="NCBIfam" id="TIGR00496">
    <property type="entry name" value="frr"/>
    <property type="match status" value="1"/>
</dbReference>
<dbReference type="AlphaFoldDB" id="H3NN21"/>
<evidence type="ECO:0000256" key="2">
    <source>
        <dbReference type="ARBA" id="ARBA00005912"/>
    </source>
</evidence>
<dbReference type="GO" id="GO:0043023">
    <property type="term" value="F:ribosomal large subunit binding"/>
    <property type="evidence" value="ECO:0007669"/>
    <property type="project" value="TreeGrafter"/>
</dbReference>
<dbReference type="InterPro" id="IPR023584">
    <property type="entry name" value="Ribosome_recyc_fac_dom"/>
</dbReference>
<organism evidence="8 9">
    <name type="scientific">Helcococcus kunzii ATCC 51366</name>
    <dbReference type="NCBI Taxonomy" id="883114"/>
    <lineage>
        <taxon>Bacteria</taxon>
        <taxon>Bacillati</taxon>
        <taxon>Bacillota</taxon>
        <taxon>Tissierellia</taxon>
        <taxon>Tissierellales</taxon>
        <taxon>Peptoniphilaceae</taxon>
        <taxon>Helcococcus</taxon>
    </lineage>
</organism>
<comment type="similarity">
    <text evidence="2 5">Belongs to the RRF family.</text>
</comment>
<keyword evidence="4 5" id="KW-0648">Protein biosynthesis</keyword>
<keyword evidence="6" id="KW-0175">Coiled coil</keyword>
<dbReference type="SUPFAM" id="SSF55194">
    <property type="entry name" value="Ribosome recycling factor, RRF"/>
    <property type="match status" value="1"/>
</dbReference>
<dbReference type="Pfam" id="PF01765">
    <property type="entry name" value="RRF"/>
    <property type="match status" value="1"/>
</dbReference>
<evidence type="ECO:0000256" key="5">
    <source>
        <dbReference type="HAMAP-Rule" id="MF_00040"/>
    </source>
</evidence>
<dbReference type="GO" id="GO:0006415">
    <property type="term" value="P:translational termination"/>
    <property type="evidence" value="ECO:0007669"/>
    <property type="project" value="UniProtKB-UniRule"/>
</dbReference>
<dbReference type="OrthoDB" id="9804006at2"/>
<evidence type="ECO:0000256" key="4">
    <source>
        <dbReference type="ARBA" id="ARBA00022917"/>
    </source>
</evidence>
<sequence length="185" mass="21109">MVDKLIKNGKVHLEEHVNKYRESLNTIRAGRANPALVENIGFNYYGTETPIKNAATITVPEARLLVIQPWDASQLKEIEKAILASNIGITPSNDGKVLRLPFPELNESTRKNLVKDVKNKGEQSKIGIRNYRREMIDTVKKAEKDKEISEDERKALEDDVQKLIDEYIKKLDEVTKAKEKELLTI</sequence>
<dbReference type="Gene3D" id="1.10.132.20">
    <property type="entry name" value="Ribosome-recycling factor"/>
    <property type="match status" value="1"/>
</dbReference>
<gene>
    <name evidence="5" type="primary">frr</name>
    <name evidence="8" type="ORF">HMPREF9709_00732</name>
</gene>
<dbReference type="EMBL" id="AGEI01000020">
    <property type="protein sequence ID" value="EHR34425.1"/>
    <property type="molecule type" value="Genomic_DNA"/>
</dbReference>
<dbReference type="GO" id="GO:0005737">
    <property type="term" value="C:cytoplasm"/>
    <property type="evidence" value="ECO:0007669"/>
    <property type="project" value="UniProtKB-SubCell"/>
</dbReference>
<dbReference type="HOGENOM" id="CLU_073981_2_0_9"/>
<evidence type="ECO:0000256" key="3">
    <source>
        <dbReference type="ARBA" id="ARBA00022490"/>
    </source>
</evidence>
<feature type="coiled-coil region" evidence="6">
    <location>
        <begin position="132"/>
        <end position="173"/>
    </location>
</feature>
<dbReference type="STRING" id="883114.HMPREF9709_00732"/>
<comment type="subcellular location">
    <subcellularLocation>
        <location evidence="1 5">Cytoplasm</location>
    </subcellularLocation>
</comment>
<dbReference type="InterPro" id="IPR036191">
    <property type="entry name" value="RRF_sf"/>
</dbReference>
<comment type="function">
    <text evidence="5">Responsible for the release of ribosomes from messenger RNA at the termination of protein biosynthesis. May increase the efficiency of translation by recycling ribosomes from one round of translation to another.</text>
</comment>
<dbReference type="PANTHER" id="PTHR20982">
    <property type="entry name" value="RIBOSOME RECYCLING FACTOR"/>
    <property type="match status" value="1"/>
</dbReference>
<dbReference type="InterPro" id="IPR002661">
    <property type="entry name" value="Ribosome_recyc_fac"/>
</dbReference>
<name>H3NN21_9FIRM</name>
<keyword evidence="9" id="KW-1185">Reference proteome</keyword>
<evidence type="ECO:0000313" key="8">
    <source>
        <dbReference type="EMBL" id="EHR34425.1"/>
    </source>
</evidence>
<dbReference type="RefSeq" id="WP_005398071.1">
    <property type="nucleotide sequence ID" value="NZ_JH601088.1"/>
</dbReference>
<dbReference type="Proteomes" id="UP000004191">
    <property type="component" value="Unassembled WGS sequence"/>
</dbReference>